<dbReference type="HOGENOM" id="CLU_1916769_0_0_1"/>
<sequence length="132" mass="14738">MGTPNERQDVTSFALPVRDSAVTIVESSLKSHQESYSTTPTTKCQISDSAIHIKVDNINHEDNNENVNENPGTRSKTPPARPFLNCNVHAARNLGTDADNRLREETHHLRHENLFTHDASANHRIDTASTEE</sequence>
<dbReference type="InParanoid" id="G2YIX0"/>
<evidence type="ECO:0000313" key="2">
    <source>
        <dbReference type="EMBL" id="CCD51657.1"/>
    </source>
</evidence>
<dbReference type="Proteomes" id="UP000008177">
    <property type="component" value="Unplaced contigs"/>
</dbReference>
<proteinExistence type="predicted"/>
<dbReference type="EMBL" id="FQ790337">
    <property type="protein sequence ID" value="CCD51657.1"/>
    <property type="molecule type" value="Genomic_DNA"/>
</dbReference>
<reference evidence="3" key="1">
    <citation type="journal article" date="2011" name="PLoS Genet.">
        <title>Genomic analysis of the necrotrophic fungal pathogens Sclerotinia sclerotiorum and Botrytis cinerea.</title>
        <authorList>
            <person name="Amselem J."/>
            <person name="Cuomo C.A."/>
            <person name="van Kan J.A."/>
            <person name="Viaud M."/>
            <person name="Benito E.P."/>
            <person name="Couloux A."/>
            <person name="Coutinho P.M."/>
            <person name="de Vries R.P."/>
            <person name="Dyer P.S."/>
            <person name="Fillinger S."/>
            <person name="Fournier E."/>
            <person name="Gout L."/>
            <person name="Hahn M."/>
            <person name="Kohn L."/>
            <person name="Lapalu N."/>
            <person name="Plummer K.M."/>
            <person name="Pradier J.M."/>
            <person name="Quevillon E."/>
            <person name="Sharon A."/>
            <person name="Simon A."/>
            <person name="ten Have A."/>
            <person name="Tudzynski B."/>
            <person name="Tudzynski P."/>
            <person name="Wincker P."/>
            <person name="Andrew M."/>
            <person name="Anthouard V."/>
            <person name="Beever R.E."/>
            <person name="Beffa R."/>
            <person name="Benoit I."/>
            <person name="Bouzid O."/>
            <person name="Brault B."/>
            <person name="Chen Z."/>
            <person name="Choquer M."/>
            <person name="Collemare J."/>
            <person name="Cotton P."/>
            <person name="Danchin E.G."/>
            <person name="Da Silva C."/>
            <person name="Gautier A."/>
            <person name="Giraud C."/>
            <person name="Giraud T."/>
            <person name="Gonzalez C."/>
            <person name="Grossetete S."/>
            <person name="Guldener U."/>
            <person name="Henrissat B."/>
            <person name="Howlett B.J."/>
            <person name="Kodira C."/>
            <person name="Kretschmer M."/>
            <person name="Lappartient A."/>
            <person name="Leroch M."/>
            <person name="Levis C."/>
            <person name="Mauceli E."/>
            <person name="Neuveglise C."/>
            <person name="Oeser B."/>
            <person name="Pearson M."/>
            <person name="Poulain J."/>
            <person name="Poussereau N."/>
            <person name="Quesneville H."/>
            <person name="Rascle C."/>
            <person name="Schumacher J."/>
            <person name="Segurens B."/>
            <person name="Sexton A."/>
            <person name="Silva E."/>
            <person name="Sirven C."/>
            <person name="Soanes D.M."/>
            <person name="Talbot N.J."/>
            <person name="Templeton M."/>
            <person name="Yandava C."/>
            <person name="Yarden O."/>
            <person name="Zeng Q."/>
            <person name="Rollins J.A."/>
            <person name="Lebrun M.H."/>
            <person name="Dickman M."/>
        </authorList>
    </citation>
    <scope>NUCLEOTIDE SEQUENCE [LARGE SCALE GENOMIC DNA]</scope>
    <source>
        <strain evidence="3">T4</strain>
    </source>
</reference>
<feature type="region of interest" description="Disordered" evidence="1">
    <location>
        <begin position="59"/>
        <end position="81"/>
    </location>
</feature>
<accession>G2YIX0</accession>
<organism evidence="2 3">
    <name type="scientific">Botryotinia fuckeliana (strain T4)</name>
    <name type="common">Noble rot fungus</name>
    <name type="synonym">Botrytis cinerea</name>
    <dbReference type="NCBI Taxonomy" id="999810"/>
    <lineage>
        <taxon>Eukaryota</taxon>
        <taxon>Fungi</taxon>
        <taxon>Dikarya</taxon>
        <taxon>Ascomycota</taxon>
        <taxon>Pezizomycotina</taxon>
        <taxon>Leotiomycetes</taxon>
        <taxon>Helotiales</taxon>
        <taxon>Sclerotiniaceae</taxon>
        <taxon>Botrytis</taxon>
    </lineage>
</organism>
<name>G2YIX0_BOTF4</name>
<gene>
    <name evidence="2" type="ORF">BofuT4_P019630.1</name>
</gene>
<evidence type="ECO:0000256" key="1">
    <source>
        <dbReference type="SAM" id="MobiDB-lite"/>
    </source>
</evidence>
<protein>
    <submittedName>
        <fullName evidence="2">Uncharacterized protein</fullName>
    </submittedName>
</protein>
<evidence type="ECO:0000313" key="3">
    <source>
        <dbReference type="Proteomes" id="UP000008177"/>
    </source>
</evidence>
<dbReference type="AlphaFoldDB" id="G2YIX0"/>